<dbReference type="STRING" id="578459.A0A194S6C3"/>
<gene>
    <name evidence="3" type="ORF">RHOBADRAFT_66318</name>
</gene>
<evidence type="ECO:0000313" key="4">
    <source>
        <dbReference type="Proteomes" id="UP000053890"/>
    </source>
</evidence>
<dbReference type="Proteomes" id="UP000053890">
    <property type="component" value="Unassembled WGS sequence"/>
</dbReference>
<evidence type="ECO:0000259" key="2">
    <source>
        <dbReference type="Pfam" id="PF01814"/>
    </source>
</evidence>
<dbReference type="OrthoDB" id="10044044at2759"/>
<proteinExistence type="predicted"/>
<name>A0A194S6C3_RHOGW</name>
<dbReference type="RefSeq" id="XP_018272094.1">
    <property type="nucleotide sequence ID" value="XM_018418934.1"/>
</dbReference>
<dbReference type="Gene3D" id="1.20.120.520">
    <property type="entry name" value="nmb1532 protein domain like"/>
    <property type="match status" value="1"/>
</dbReference>
<dbReference type="AlphaFoldDB" id="A0A194S6C3"/>
<reference evidence="3 4" key="1">
    <citation type="journal article" date="2015" name="Front. Microbiol.">
        <title>Genome sequence of the plant growth promoting endophytic yeast Rhodotorula graminis WP1.</title>
        <authorList>
            <person name="Firrincieli A."/>
            <person name="Otillar R."/>
            <person name="Salamov A."/>
            <person name="Schmutz J."/>
            <person name="Khan Z."/>
            <person name="Redman R.S."/>
            <person name="Fleck N.D."/>
            <person name="Lindquist E."/>
            <person name="Grigoriev I.V."/>
            <person name="Doty S.L."/>
        </authorList>
    </citation>
    <scope>NUCLEOTIDE SEQUENCE [LARGE SCALE GENOMIC DNA]</scope>
    <source>
        <strain evidence="3 4">WP1</strain>
    </source>
</reference>
<dbReference type="InterPro" id="IPR053206">
    <property type="entry name" value="Dimeric_xanthone_biosynth"/>
</dbReference>
<protein>
    <recommendedName>
        <fullName evidence="2">Hemerythrin-like domain-containing protein</fullName>
    </recommendedName>
</protein>
<dbReference type="PANTHER" id="PTHR38048:SF1">
    <property type="entry name" value="HEMERYTHRIN-LIKE DOMAIN-CONTAINING PROTEIN"/>
    <property type="match status" value="1"/>
</dbReference>
<dbReference type="GeneID" id="28979381"/>
<feature type="region of interest" description="Disordered" evidence="1">
    <location>
        <begin position="17"/>
        <end position="47"/>
    </location>
</feature>
<dbReference type="OMA" id="AEHMDYF"/>
<evidence type="ECO:0000313" key="3">
    <source>
        <dbReference type="EMBL" id="KPV76045.1"/>
    </source>
</evidence>
<sequence length="205" mass="23759">MSAITLEACITPSRSAVKPLAATKGSKPKRQLKGDPDLPDYVAPEPKTNMDRREWDRMSSRMEGFHSYFRLAFKQLFELSDGSFEKRGLSVRDFMGVAEDFHEHLGFHHGIEERHIFPVLAKRMPQFAVEHQEEHNAIHEGMDKLQALIAKYRADPSSYSPDEFRANLASWGPTLFYHLNEEVESLKPDVLRRYWTLDEVRKLPM</sequence>
<keyword evidence="4" id="KW-1185">Reference proteome</keyword>
<organism evidence="3 4">
    <name type="scientific">Rhodotorula graminis (strain WP1)</name>
    <dbReference type="NCBI Taxonomy" id="578459"/>
    <lineage>
        <taxon>Eukaryota</taxon>
        <taxon>Fungi</taxon>
        <taxon>Dikarya</taxon>
        <taxon>Basidiomycota</taxon>
        <taxon>Pucciniomycotina</taxon>
        <taxon>Microbotryomycetes</taxon>
        <taxon>Sporidiobolales</taxon>
        <taxon>Sporidiobolaceae</taxon>
        <taxon>Rhodotorula</taxon>
    </lineage>
</organism>
<dbReference type="PANTHER" id="PTHR38048">
    <property type="entry name" value="EXPRESSED PROTEIN"/>
    <property type="match status" value="1"/>
</dbReference>
<dbReference type="EMBL" id="KQ474077">
    <property type="protein sequence ID" value="KPV76045.1"/>
    <property type="molecule type" value="Genomic_DNA"/>
</dbReference>
<dbReference type="Pfam" id="PF01814">
    <property type="entry name" value="Hemerythrin"/>
    <property type="match status" value="1"/>
</dbReference>
<dbReference type="CDD" id="cd12108">
    <property type="entry name" value="Hr-like"/>
    <property type="match status" value="1"/>
</dbReference>
<accession>A0A194S6C3</accession>
<dbReference type="InterPro" id="IPR012312">
    <property type="entry name" value="Hemerythrin-like"/>
</dbReference>
<feature type="domain" description="Hemerythrin-like" evidence="2">
    <location>
        <begin position="60"/>
        <end position="188"/>
    </location>
</feature>
<evidence type="ECO:0000256" key="1">
    <source>
        <dbReference type="SAM" id="MobiDB-lite"/>
    </source>
</evidence>